<dbReference type="PANTHER" id="PTHR48042">
    <property type="entry name" value="ABC TRANSPORTER G FAMILY MEMBER 11"/>
    <property type="match status" value="1"/>
</dbReference>
<dbReference type="Gene3D" id="3.40.50.300">
    <property type="entry name" value="P-loop containing nucleotide triphosphate hydrolases"/>
    <property type="match status" value="1"/>
</dbReference>
<feature type="region of interest" description="Disordered" evidence="3">
    <location>
        <begin position="1"/>
        <end position="23"/>
    </location>
</feature>
<dbReference type="InterPro" id="IPR027417">
    <property type="entry name" value="P-loop_NTPase"/>
</dbReference>
<comment type="similarity">
    <text evidence="1">Belongs to the ABC transporter superfamily. ABCG family. Eye pigment precursor importer (TC 3.A.1.204) subfamily.</text>
</comment>
<dbReference type="InterPro" id="IPR003439">
    <property type="entry name" value="ABC_transporter-like_ATP-bd"/>
</dbReference>
<dbReference type="Pfam" id="PF00005">
    <property type="entry name" value="ABC_tran"/>
    <property type="match status" value="1"/>
</dbReference>
<evidence type="ECO:0000256" key="1">
    <source>
        <dbReference type="ARBA" id="ARBA00005814"/>
    </source>
</evidence>
<dbReference type="AlphaFoldDB" id="A0AAD1ZZ57"/>
<dbReference type="EMBL" id="OU503051">
    <property type="protein sequence ID" value="CAI9778263.1"/>
    <property type="molecule type" value="Genomic_DNA"/>
</dbReference>
<sequence length="116" mass="11975">MEIEVASGGGGDGGANSSSTGDDIEKGLGRSLLGLGRFNGAKKLLHGLNGYAEPGRIMAVMGPSGSGKSTLLDSLAAAEEMEESAEEATTAAAEVEMRMEIIGMMIVTRKRIEMKL</sequence>
<dbReference type="GO" id="GO:0005524">
    <property type="term" value="F:ATP binding"/>
    <property type="evidence" value="ECO:0007669"/>
    <property type="project" value="InterPro"/>
</dbReference>
<evidence type="ECO:0000256" key="2">
    <source>
        <dbReference type="ARBA" id="ARBA00022448"/>
    </source>
</evidence>
<evidence type="ECO:0000256" key="3">
    <source>
        <dbReference type="SAM" id="MobiDB-lite"/>
    </source>
</evidence>
<proteinExistence type="inferred from homology"/>
<name>A0AAD1ZZ57_9LAMI</name>
<feature type="domain" description="ABC transporter" evidence="4">
    <location>
        <begin position="45"/>
        <end position="83"/>
    </location>
</feature>
<keyword evidence="6" id="KW-1185">Reference proteome</keyword>
<dbReference type="InterPro" id="IPR052215">
    <property type="entry name" value="Plant_ABCG"/>
</dbReference>
<protein>
    <recommendedName>
        <fullName evidence="4">ABC transporter domain-containing protein</fullName>
    </recommendedName>
</protein>
<evidence type="ECO:0000313" key="5">
    <source>
        <dbReference type="EMBL" id="CAI9778263.1"/>
    </source>
</evidence>
<dbReference type="Proteomes" id="UP000834106">
    <property type="component" value="Chromosome 16"/>
</dbReference>
<keyword evidence="2" id="KW-0813">Transport</keyword>
<reference evidence="5" key="1">
    <citation type="submission" date="2023-05" db="EMBL/GenBank/DDBJ databases">
        <authorList>
            <person name="Huff M."/>
        </authorList>
    </citation>
    <scope>NUCLEOTIDE SEQUENCE</scope>
</reference>
<evidence type="ECO:0000313" key="6">
    <source>
        <dbReference type="Proteomes" id="UP000834106"/>
    </source>
</evidence>
<organism evidence="5 6">
    <name type="scientific">Fraxinus pennsylvanica</name>
    <dbReference type="NCBI Taxonomy" id="56036"/>
    <lineage>
        <taxon>Eukaryota</taxon>
        <taxon>Viridiplantae</taxon>
        <taxon>Streptophyta</taxon>
        <taxon>Embryophyta</taxon>
        <taxon>Tracheophyta</taxon>
        <taxon>Spermatophyta</taxon>
        <taxon>Magnoliopsida</taxon>
        <taxon>eudicotyledons</taxon>
        <taxon>Gunneridae</taxon>
        <taxon>Pentapetalae</taxon>
        <taxon>asterids</taxon>
        <taxon>lamiids</taxon>
        <taxon>Lamiales</taxon>
        <taxon>Oleaceae</taxon>
        <taxon>Oleeae</taxon>
        <taxon>Fraxinus</taxon>
    </lineage>
</organism>
<evidence type="ECO:0000259" key="4">
    <source>
        <dbReference type="Pfam" id="PF00005"/>
    </source>
</evidence>
<dbReference type="PANTHER" id="PTHR48042:SF18">
    <property type="entry name" value="ABC TRANSPORTER G FAMILY MEMBER 12"/>
    <property type="match status" value="1"/>
</dbReference>
<dbReference type="SUPFAM" id="SSF52540">
    <property type="entry name" value="P-loop containing nucleoside triphosphate hydrolases"/>
    <property type="match status" value="1"/>
</dbReference>
<gene>
    <name evidence="5" type="ORF">FPE_LOCUS25693</name>
</gene>
<dbReference type="GO" id="GO:0016887">
    <property type="term" value="F:ATP hydrolysis activity"/>
    <property type="evidence" value="ECO:0007669"/>
    <property type="project" value="InterPro"/>
</dbReference>
<accession>A0AAD1ZZ57</accession>